<gene>
    <name evidence="1" type="ORF">L6452_25706</name>
</gene>
<organism evidence="1 2">
    <name type="scientific">Arctium lappa</name>
    <name type="common">Greater burdock</name>
    <name type="synonym">Lappa major</name>
    <dbReference type="NCBI Taxonomy" id="4217"/>
    <lineage>
        <taxon>Eukaryota</taxon>
        <taxon>Viridiplantae</taxon>
        <taxon>Streptophyta</taxon>
        <taxon>Embryophyta</taxon>
        <taxon>Tracheophyta</taxon>
        <taxon>Spermatophyta</taxon>
        <taxon>Magnoliopsida</taxon>
        <taxon>eudicotyledons</taxon>
        <taxon>Gunneridae</taxon>
        <taxon>Pentapetalae</taxon>
        <taxon>asterids</taxon>
        <taxon>campanulids</taxon>
        <taxon>Asterales</taxon>
        <taxon>Asteraceae</taxon>
        <taxon>Carduoideae</taxon>
        <taxon>Cardueae</taxon>
        <taxon>Arctiinae</taxon>
        <taxon>Arctium</taxon>
    </lineage>
</organism>
<dbReference type="Proteomes" id="UP001055879">
    <property type="component" value="Linkage Group LG08"/>
</dbReference>
<comment type="caution">
    <text evidence="1">The sequence shown here is derived from an EMBL/GenBank/DDBJ whole genome shotgun (WGS) entry which is preliminary data.</text>
</comment>
<reference evidence="2" key="1">
    <citation type="journal article" date="2022" name="Mol. Ecol. Resour.">
        <title>The genomes of chicory, endive, great burdock and yacon provide insights into Asteraceae palaeo-polyploidization history and plant inulin production.</title>
        <authorList>
            <person name="Fan W."/>
            <person name="Wang S."/>
            <person name="Wang H."/>
            <person name="Wang A."/>
            <person name="Jiang F."/>
            <person name="Liu H."/>
            <person name="Zhao H."/>
            <person name="Xu D."/>
            <person name="Zhang Y."/>
        </authorList>
    </citation>
    <scope>NUCLEOTIDE SEQUENCE [LARGE SCALE GENOMIC DNA]</scope>
    <source>
        <strain evidence="2">cv. Niubang</strain>
    </source>
</reference>
<name>A0ACB9ABX4_ARCLA</name>
<evidence type="ECO:0000313" key="1">
    <source>
        <dbReference type="EMBL" id="KAI3707303.1"/>
    </source>
</evidence>
<reference evidence="1 2" key="2">
    <citation type="journal article" date="2022" name="Mol. Ecol. Resour.">
        <title>The genomes of chicory, endive, great burdock and yacon provide insights into Asteraceae paleo-polyploidization history and plant inulin production.</title>
        <authorList>
            <person name="Fan W."/>
            <person name="Wang S."/>
            <person name="Wang H."/>
            <person name="Wang A."/>
            <person name="Jiang F."/>
            <person name="Liu H."/>
            <person name="Zhao H."/>
            <person name="Xu D."/>
            <person name="Zhang Y."/>
        </authorList>
    </citation>
    <scope>NUCLEOTIDE SEQUENCE [LARGE SCALE GENOMIC DNA]</scope>
    <source>
        <strain evidence="2">cv. Niubang</strain>
    </source>
</reference>
<protein>
    <submittedName>
        <fullName evidence="1">Uncharacterized protein</fullName>
    </submittedName>
</protein>
<keyword evidence="2" id="KW-1185">Reference proteome</keyword>
<sequence>MGTQVLPAQNFLIHQNPAVFHRRQKPFTVNGTTDPKRQTNNNCHRKSNAWRHLQKRTMNRSPSTPELTAKYQKRKQRLPVMTTLNRVKSMDCIENNSGRLWNSPAIHDEWYAGSTFVVSPSPGCLPIPSFFNKKQVSGAIDHGFDDIATKDLRHLLRLA</sequence>
<dbReference type="EMBL" id="CM042054">
    <property type="protein sequence ID" value="KAI3707303.1"/>
    <property type="molecule type" value="Genomic_DNA"/>
</dbReference>
<evidence type="ECO:0000313" key="2">
    <source>
        <dbReference type="Proteomes" id="UP001055879"/>
    </source>
</evidence>
<accession>A0ACB9ABX4</accession>
<proteinExistence type="predicted"/>